<keyword evidence="5 7" id="KW-1133">Transmembrane helix</keyword>
<evidence type="ECO:0000256" key="3">
    <source>
        <dbReference type="ARBA" id="ARBA00022475"/>
    </source>
</evidence>
<feature type="transmembrane region" description="Helical" evidence="7">
    <location>
        <begin position="21"/>
        <end position="47"/>
    </location>
</feature>
<dbReference type="Pfam" id="PF13440">
    <property type="entry name" value="Polysacc_synt_3"/>
    <property type="match status" value="1"/>
</dbReference>
<dbReference type="AlphaFoldDB" id="A0A0G1LNY6"/>
<evidence type="ECO:0000256" key="4">
    <source>
        <dbReference type="ARBA" id="ARBA00022692"/>
    </source>
</evidence>
<organism evidence="8 9">
    <name type="scientific">Candidatus Collierbacteria bacterium GW2011_GWC2_45_15</name>
    <dbReference type="NCBI Taxonomy" id="1618394"/>
    <lineage>
        <taxon>Bacteria</taxon>
        <taxon>Candidatus Collieribacteriota</taxon>
    </lineage>
</organism>
<evidence type="ECO:0000256" key="1">
    <source>
        <dbReference type="ARBA" id="ARBA00004651"/>
    </source>
</evidence>
<evidence type="ECO:0000256" key="5">
    <source>
        <dbReference type="ARBA" id="ARBA00022989"/>
    </source>
</evidence>
<keyword evidence="6 7" id="KW-0472">Membrane</keyword>
<comment type="similarity">
    <text evidence="2">Belongs to the polysaccharide synthase family.</text>
</comment>
<name>A0A0G1LNY6_9BACT</name>
<dbReference type="InterPro" id="IPR050833">
    <property type="entry name" value="Poly_Biosynth_Transport"/>
</dbReference>
<evidence type="ECO:0000313" key="8">
    <source>
        <dbReference type="EMBL" id="KKT97608.1"/>
    </source>
</evidence>
<keyword evidence="4 7" id="KW-0812">Transmembrane</keyword>
<gene>
    <name evidence="8" type="ORF">UW99_C0031G0007</name>
</gene>
<comment type="caution">
    <text evidence="8">The sequence shown here is derived from an EMBL/GenBank/DDBJ whole genome shotgun (WGS) entry which is preliminary data.</text>
</comment>
<dbReference type="PANTHER" id="PTHR30250:SF10">
    <property type="entry name" value="LIPOPOLYSACCHARIDE BIOSYNTHESIS PROTEIN WZXC"/>
    <property type="match status" value="1"/>
</dbReference>
<proteinExistence type="inferred from homology"/>
<sequence length="99" mass="11109">MEREQLEELTTQDIKQRSVSGVVALVSRTFIIQIITFASTLALTIFLDPNTYGVFYLVSSVVNFLAYFSDIGLAAALIQKKEKLTKEDISTTFTIQQIL</sequence>
<evidence type="ECO:0000256" key="2">
    <source>
        <dbReference type="ARBA" id="ARBA00007430"/>
    </source>
</evidence>
<dbReference type="Proteomes" id="UP000034214">
    <property type="component" value="Unassembled WGS sequence"/>
</dbReference>
<evidence type="ECO:0000313" key="9">
    <source>
        <dbReference type="Proteomes" id="UP000034214"/>
    </source>
</evidence>
<dbReference type="GO" id="GO:0005886">
    <property type="term" value="C:plasma membrane"/>
    <property type="evidence" value="ECO:0007669"/>
    <property type="project" value="UniProtKB-SubCell"/>
</dbReference>
<dbReference type="PANTHER" id="PTHR30250">
    <property type="entry name" value="PST FAMILY PREDICTED COLANIC ACID TRANSPORTER"/>
    <property type="match status" value="1"/>
</dbReference>
<evidence type="ECO:0000256" key="7">
    <source>
        <dbReference type="SAM" id="Phobius"/>
    </source>
</evidence>
<keyword evidence="3" id="KW-1003">Cell membrane</keyword>
<feature type="transmembrane region" description="Helical" evidence="7">
    <location>
        <begin position="53"/>
        <end position="78"/>
    </location>
</feature>
<accession>A0A0G1LNY6</accession>
<evidence type="ECO:0000256" key="6">
    <source>
        <dbReference type="ARBA" id="ARBA00023136"/>
    </source>
</evidence>
<dbReference type="EMBL" id="LCKM01000031">
    <property type="protein sequence ID" value="KKT97608.1"/>
    <property type="molecule type" value="Genomic_DNA"/>
</dbReference>
<comment type="subcellular location">
    <subcellularLocation>
        <location evidence="1">Cell membrane</location>
        <topology evidence="1">Multi-pass membrane protein</topology>
    </subcellularLocation>
</comment>
<reference evidence="8 9" key="1">
    <citation type="journal article" date="2015" name="Nature">
        <title>rRNA introns, odd ribosomes, and small enigmatic genomes across a large radiation of phyla.</title>
        <authorList>
            <person name="Brown C.T."/>
            <person name="Hug L.A."/>
            <person name="Thomas B.C."/>
            <person name="Sharon I."/>
            <person name="Castelle C.J."/>
            <person name="Singh A."/>
            <person name="Wilkins M.J."/>
            <person name="Williams K.H."/>
            <person name="Banfield J.F."/>
        </authorList>
    </citation>
    <scope>NUCLEOTIDE SEQUENCE [LARGE SCALE GENOMIC DNA]</scope>
</reference>
<feature type="non-terminal residue" evidence="8">
    <location>
        <position position="99"/>
    </location>
</feature>
<protein>
    <submittedName>
        <fullName evidence="8">Polysaccharide biosynthesis protein</fullName>
    </submittedName>
</protein>